<dbReference type="Proteomes" id="UP000008136">
    <property type="component" value="Chromosome"/>
</dbReference>
<keyword evidence="1" id="KW-0812">Transmembrane</keyword>
<name>F2KQJ4_ARCVS</name>
<feature type="transmembrane region" description="Helical" evidence="1">
    <location>
        <begin position="108"/>
        <end position="127"/>
    </location>
</feature>
<dbReference type="HOGENOM" id="CLU_920102_0_0_2"/>
<evidence type="ECO:0000313" key="2">
    <source>
        <dbReference type="EMBL" id="AEA47727.1"/>
    </source>
</evidence>
<protein>
    <submittedName>
        <fullName evidence="2">Uncharacterized protein</fullName>
    </submittedName>
</protein>
<dbReference type="GeneID" id="10394856"/>
<sequence>MPVGFDLLFESFIEFVPEETRNVVLIVVIGIGVVNTIVDLYERIKKDRRARNFWIGYLAEIDENLAKAITTFNWFVYPSLKLQYALLVFSYLISGILVAASFHFGFSAMLLVVYILAVFVVVLVFYLNSKIKEIISSERFSDSLVEKLRKLTLYSLLSSHLSYGITLFVIVFLLSFVVYLFNSIEDKTAFSFIMTLKNYTIVLSILVFIILISGVVPFYWPRNTRGTVINYLRSKLNENYVRKTEITIFSNESEKISGRLIDIYDRKILKLENDRGEKFLVPWDSISFLAIKSEVSLDSEKK</sequence>
<keyword evidence="3" id="KW-1185">Reference proteome</keyword>
<gene>
    <name evidence="2" type="ordered locus">Arcve_1728</name>
</gene>
<evidence type="ECO:0000313" key="3">
    <source>
        <dbReference type="Proteomes" id="UP000008136"/>
    </source>
</evidence>
<feature type="transmembrane region" description="Helical" evidence="1">
    <location>
        <begin position="201"/>
        <end position="220"/>
    </location>
</feature>
<accession>F2KQJ4</accession>
<keyword evidence="1" id="KW-1133">Transmembrane helix</keyword>
<keyword evidence="1" id="KW-0472">Membrane</keyword>
<dbReference type="KEGG" id="ave:Arcve_1728"/>
<organism evidence="2 3">
    <name type="scientific">Archaeoglobus veneficus (strain DSM 11195 / SNP6)</name>
    <dbReference type="NCBI Taxonomy" id="693661"/>
    <lineage>
        <taxon>Archaea</taxon>
        <taxon>Methanobacteriati</taxon>
        <taxon>Methanobacteriota</taxon>
        <taxon>Archaeoglobi</taxon>
        <taxon>Archaeoglobales</taxon>
        <taxon>Archaeoglobaceae</taxon>
        <taxon>Archaeoglobus</taxon>
    </lineage>
</organism>
<feature type="transmembrane region" description="Helical" evidence="1">
    <location>
        <begin position="20"/>
        <end position="41"/>
    </location>
</feature>
<evidence type="ECO:0000256" key="1">
    <source>
        <dbReference type="SAM" id="Phobius"/>
    </source>
</evidence>
<dbReference type="RefSeq" id="WP_013684383.1">
    <property type="nucleotide sequence ID" value="NC_015320.1"/>
</dbReference>
<feature type="transmembrane region" description="Helical" evidence="1">
    <location>
        <begin position="84"/>
        <end position="102"/>
    </location>
</feature>
<dbReference type="EMBL" id="CP002588">
    <property type="protein sequence ID" value="AEA47727.1"/>
    <property type="molecule type" value="Genomic_DNA"/>
</dbReference>
<dbReference type="AlphaFoldDB" id="F2KQJ4"/>
<feature type="transmembrane region" description="Helical" evidence="1">
    <location>
        <begin position="161"/>
        <end position="181"/>
    </location>
</feature>
<proteinExistence type="predicted"/>
<reference evidence="2 3" key="1">
    <citation type="submission" date="2011-03" db="EMBL/GenBank/DDBJ databases">
        <title>The complete genome of Archaeoglobus veneficus SNP6.</title>
        <authorList>
            <consortium name="US DOE Joint Genome Institute (JGI-PGF)"/>
            <person name="Lucas S."/>
            <person name="Copeland A."/>
            <person name="Lapidus A."/>
            <person name="Bruce D."/>
            <person name="Goodwin L."/>
            <person name="Pitluck S."/>
            <person name="Kyrpides N."/>
            <person name="Mavromatis K."/>
            <person name="Pagani I."/>
            <person name="Ivanova N."/>
            <person name="Mikhailova N."/>
            <person name="Lu M."/>
            <person name="Detter J.C."/>
            <person name="Tapia R."/>
            <person name="Han C."/>
            <person name="Land M."/>
            <person name="Hauser L."/>
            <person name="Markowitz V."/>
            <person name="Cheng J.-F."/>
            <person name="Hugenholtz P."/>
            <person name="Woyke T."/>
            <person name="Wu D."/>
            <person name="Spring S."/>
            <person name="Brambilla E."/>
            <person name="Klenk H.-P."/>
            <person name="Eisen J.A."/>
        </authorList>
    </citation>
    <scope>NUCLEOTIDE SEQUENCE [LARGE SCALE GENOMIC DNA]</scope>
    <source>
        <strain>SNP6</strain>
    </source>
</reference>